<comment type="caution">
    <text evidence="2">The sequence shown here is derived from an EMBL/GenBank/DDBJ whole genome shotgun (WGS) entry which is preliminary data.</text>
</comment>
<keyword evidence="3" id="KW-1185">Reference proteome</keyword>
<protein>
    <submittedName>
        <fullName evidence="2">Uncharacterized protein</fullName>
    </submittedName>
</protein>
<feature type="chain" id="PRO_5042126527" evidence="1">
    <location>
        <begin position="16"/>
        <end position="116"/>
    </location>
</feature>
<evidence type="ECO:0000313" key="3">
    <source>
        <dbReference type="Proteomes" id="UP001258017"/>
    </source>
</evidence>
<accession>A0AAD9VTZ7</accession>
<organism evidence="2 3">
    <name type="scientific">Odynerus spinipes</name>
    <dbReference type="NCBI Taxonomy" id="1348599"/>
    <lineage>
        <taxon>Eukaryota</taxon>
        <taxon>Metazoa</taxon>
        <taxon>Ecdysozoa</taxon>
        <taxon>Arthropoda</taxon>
        <taxon>Hexapoda</taxon>
        <taxon>Insecta</taxon>
        <taxon>Pterygota</taxon>
        <taxon>Neoptera</taxon>
        <taxon>Endopterygota</taxon>
        <taxon>Hymenoptera</taxon>
        <taxon>Apocrita</taxon>
        <taxon>Aculeata</taxon>
        <taxon>Vespoidea</taxon>
        <taxon>Vespidae</taxon>
        <taxon>Eumeninae</taxon>
        <taxon>Odynerus</taxon>
    </lineage>
</organism>
<keyword evidence="1" id="KW-0732">Signal</keyword>
<gene>
    <name evidence="2" type="ORF">KPH14_009879</name>
</gene>
<proteinExistence type="predicted"/>
<reference evidence="2" key="1">
    <citation type="submission" date="2021-08" db="EMBL/GenBank/DDBJ databases">
        <authorList>
            <person name="Misof B."/>
            <person name="Oliver O."/>
            <person name="Podsiadlowski L."/>
            <person name="Donath A."/>
            <person name="Peters R."/>
            <person name="Mayer C."/>
            <person name="Rust J."/>
            <person name="Gunkel S."/>
            <person name="Lesny P."/>
            <person name="Martin S."/>
            <person name="Oeyen J.P."/>
            <person name="Petersen M."/>
            <person name="Panagiotis P."/>
            <person name="Wilbrandt J."/>
            <person name="Tanja T."/>
        </authorList>
    </citation>
    <scope>NUCLEOTIDE SEQUENCE</scope>
    <source>
        <strain evidence="2">GBR_01_08_01A</strain>
        <tissue evidence="2">Thorax + abdomen</tissue>
    </source>
</reference>
<dbReference type="AlphaFoldDB" id="A0AAD9VTZ7"/>
<feature type="signal peptide" evidence="1">
    <location>
        <begin position="1"/>
        <end position="15"/>
    </location>
</feature>
<reference evidence="2" key="2">
    <citation type="journal article" date="2023" name="Commun. Biol.">
        <title>Intrasexual cuticular hydrocarbon dimorphism in a wasp sheds light on hydrocarbon biosynthesis genes in Hymenoptera.</title>
        <authorList>
            <person name="Moris V.C."/>
            <person name="Podsiadlowski L."/>
            <person name="Martin S."/>
            <person name="Oeyen J.P."/>
            <person name="Donath A."/>
            <person name="Petersen M."/>
            <person name="Wilbrandt J."/>
            <person name="Misof B."/>
            <person name="Liedtke D."/>
            <person name="Thamm M."/>
            <person name="Scheiner R."/>
            <person name="Schmitt T."/>
            <person name="Niehuis O."/>
        </authorList>
    </citation>
    <scope>NUCLEOTIDE SEQUENCE</scope>
    <source>
        <strain evidence="2">GBR_01_08_01A</strain>
    </source>
</reference>
<evidence type="ECO:0000256" key="1">
    <source>
        <dbReference type="SAM" id="SignalP"/>
    </source>
</evidence>
<name>A0AAD9VTZ7_9HYME</name>
<evidence type="ECO:0000313" key="2">
    <source>
        <dbReference type="EMBL" id="KAK2586953.1"/>
    </source>
</evidence>
<sequence>MKLVLLLALIALVSSQETIISKKAFENNEVEKQTATVLQAQPNSKEGEVNKKLTKRSFDWGPWGYGGGYGAYGWPWYGGWYGGWYPSWPWWYSGYGSHSGGYGGWYGGHGGWYKKW</sequence>
<dbReference type="EMBL" id="JAIFRP010000010">
    <property type="protein sequence ID" value="KAK2586953.1"/>
    <property type="molecule type" value="Genomic_DNA"/>
</dbReference>
<dbReference type="Proteomes" id="UP001258017">
    <property type="component" value="Unassembled WGS sequence"/>
</dbReference>